<dbReference type="EMBL" id="ML122253">
    <property type="protein sequence ID" value="RPD65054.1"/>
    <property type="molecule type" value="Genomic_DNA"/>
</dbReference>
<protein>
    <submittedName>
        <fullName evidence="2">Uncharacterized protein</fullName>
    </submittedName>
</protein>
<evidence type="ECO:0000313" key="2">
    <source>
        <dbReference type="EMBL" id="RPD65054.1"/>
    </source>
</evidence>
<evidence type="ECO:0000313" key="3">
    <source>
        <dbReference type="Proteomes" id="UP000313359"/>
    </source>
</evidence>
<name>A0A5C2SP29_9APHY</name>
<reference evidence="2" key="1">
    <citation type="journal article" date="2018" name="Genome Biol. Evol.">
        <title>Genomics and development of Lentinus tigrinus, a white-rot wood-decaying mushroom with dimorphic fruiting bodies.</title>
        <authorList>
            <person name="Wu B."/>
            <person name="Xu Z."/>
            <person name="Knudson A."/>
            <person name="Carlson A."/>
            <person name="Chen N."/>
            <person name="Kovaka S."/>
            <person name="LaButti K."/>
            <person name="Lipzen A."/>
            <person name="Pennachio C."/>
            <person name="Riley R."/>
            <person name="Schakwitz W."/>
            <person name="Umezawa K."/>
            <person name="Ohm R.A."/>
            <person name="Grigoriev I.V."/>
            <person name="Nagy L.G."/>
            <person name="Gibbons J."/>
            <person name="Hibbett D."/>
        </authorList>
    </citation>
    <scope>NUCLEOTIDE SEQUENCE [LARGE SCALE GENOMIC DNA]</scope>
    <source>
        <strain evidence="2">ALCF2SS1-6</strain>
    </source>
</reference>
<dbReference type="OrthoDB" id="10661870at2759"/>
<accession>A0A5C2SP29</accession>
<feature type="compositionally biased region" description="Low complexity" evidence="1">
    <location>
        <begin position="17"/>
        <end position="26"/>
    </location>
</feature>
<keyword evidence="3" id="KW-1185">Reference proteome</keyword>
<evidence type="ECO:0000256" key="1">
    <source>
        <dbReference type="SAM" id="MobiDB-lite"/>
    </source>
</evidence>
<dbReference type="Proteomes" id="UP000313359">
    <property type="component" value="Unassembled WGS sequence"/>
</dbReference>
<organism evidence="2 3">
    <name type="scientific">Lentinus tigrinus ALCF2SS1-6</name>
    <dbReference type="NCBI Taxonomy" id="1328759"/>
    <lineage>
        <taxon>Eukaryota</taxon>
        <taxon>Fungi</taxon>
        <taxon>Dikarya</taxon>
        <taxon>Basidiomycota</taxon>
        <taxon>Agaricomycotina</taxon>
        <taxon>Agaricomycetes</taxon>
        <taxon>Polyporales</taxon>
        <taxon>Polyporaceae</taxon>
        <taxon>Lentinus</taxon>
    </lineage>
</organism>
<proteinExistence type="predicted"/>
<dbReference type="AlphaFoldDB" id="A0A5C2SP29"/>
<sequence>MCFRPTSPAHQFTDLVPPASASPPSASAASQHHLRIVCPNVENALRSRSGSILGPWPCFPDWLMLAPISLCRARPPDHRNCARHGVNIGLGFRVVFPAAAHISPNRAVLPGCRATYGMLAVHAAWFPNALRSALADALSQRSNLRCSAIIVRAPVRTLRTGAATRRRGSRTSSRIARTYSTRTTTSVQVPSHQNSHREMRCGCRAFFNTVVR</sequence>
<feature type="region of interest" description="Disordered" evidence="1">
    <location>
        <begin position="1"/>
        <end position="26"/>
    </location>
</feature>
<gene>
    <name evidence="2" type="ORF">L227DRAFT_277398</name>
</gene>